<organism evidence="2 3">
    <name type="scientific">Weissella viridescens</name>
    <name type="common">Lactobacillus viridescens</name>
    <dbReference type="NCBI Taxonomy" id="1629"/>
    <lineage>
        <taxon>Bacteria</taxon>
        <taxon>Bacillati</taxon>
        <taxon>Bacillota</taxon>
        <taxon>Bacilli</taxon>
        <taxon>Lactobacillales</taxon>
        <taxon>Lactobacillaceae</taxon>
        <taxon>Weissella</taxon>
    </lineage>
</organism>
<dbReference type="Pfam" id="PF08346">
    <property type="entry name" value="AntA"/>
    <property type="match status" value="1"/>
</dbReference>
<accession>A0A380P8Z3</accession>
<dbReference type="Proteomes" id="UP000254621">
    <property type="component" value="Unassembled WGS sequence"/>
</dbReference>
<protein>
    <submittedName>
        <fullName evidence="2">Phage anti-repressor protein</fullName>
    </submittedName>
</protein>
<evidence type="ECO:0000259" key="1">
    <source>
        <dbReference type="Pfam" id="PF08346"/>
    </source>
</evidence>
<dbReference type="InterPro" id="IPR013557">
    <property type="entry name" value="AntA/B_antirep"/>
</dbReference>
<dbReference type="AlphaFoldDB" id="A0A380P8Z3"/>
<proteinExistence type="predicted"/>
<name>A0A380P8Z3_WEIVI</name>
<evidence type="ECO:0000313" key="2">
    <source>
        <dbReference type="EMBL" id="SUP61368.1"/>
    </source>
</evidence>
<feature type="domain" description="AntA/AntB antirepressor" evidence="1">
    <location>
        <begin position="18"/>
        <end position="52"/>
    </location>
</feature>
<reference evidence="2 3" key="1">
    <citation type="submission" date="2018-06" db="EMBL/GenBank/DDBJ databases">
        <authorList>
            <consortium name="Pathogen Informatics"/>
            <person name="Doyle S."/>
        </authorList>
    </citation>
    <scope>NUCLEOTIDE SEQUENCE [LARGE SCALE GENOMIC DNA]</scope>
    <source>
        <strain evidence="2 3">NCTC13645</strain>
    </source>
</reference>
<sequence length="55" mass="6644">MDNELINIQTNEQGEQRVSARELHRILGLKKKFTDWWKQYSEMFIEGTDWTTSLK</sequence>
<gene>
    <name evidence="2" type="ORF">NCTC13645_02523</name>
</gene>
<evidence type="ECO:0000313" key="3">
    <source>
        <dbReference type="Proteomes" id="UP000254621"/>
    </source>
</evidence>
<dbReference type="EMBL" id="UHIV01000007">
    <property type="protein sequence ID" value="SUP61368.1"/>
    <property type="molecule type" value="Genomic_DNA"/>
</dbReference>